<name>W7AIL6_PLAVN</name>
<accession>W7AIL6</accession>
<evidence type="ECO:0000313" key="2">
    <source>
        <dbReference type="Proteomes" id="UP000030659"/>
    </source>
</evidence>
<dbReference type="EMBL" id="KI965396">
    <property type="protein sequence ID" value="EUD73287.1"/>
    <property type="molecule type" value="Genomic_DNA"/>
</dbReference>
<dbReference type="Proteomes" id="UP000030659">
    <property type="component" value="Unassembled WGS sequence"/>
</dbReference>
<proteinExistence type="predicted"/>
<sequence>MVKKVKIRKKKKKIKGINQCIGSVCIENDKILFFKNKQNERKMKKNQTCLSSFLCQQLNAQIIEKLKTMEQKKICTILNR</sequence>
<organism evidence="1 2">
    <name type="scientific">Plasmodium vinckei petteri</name>
    <dbReference type="NCBI Taxonomy" id="138298"/>
    <lineage>
        <taxon>Eukaryota</taxon>
        <taxon>Sar</taxon>
        <taxon>Alveolata</taxon>
        <taxon>Apicomplexa</taxon>
        <taxon>Aconoidasida</taxon>
        <taxon>Haemosporida</taxon>
        <taxon>Plasmodiidae</taxon>
        <taxon>Plasmodium</taxon>
        <taxon>Plasmodium (Vinckeia)</taxon>
    </lineage>
</organism>
<dbReference type="AlphaFoldDB" id="W7AIL6"/>
<evidence type="ECO:0000313" key="1">
    <source>
        <dbReference type="EMBL" id="EUD73287.1"/>
    </source>
</evidence>
<reference evidence="1 2" key="1">
    <citation type="submission" date="2013-02" db="EMBL/GenBank/DDBJ databases">
        <title>The Genome Sequence of Plasmodium vinckei petteri CR.</title>
        <authorList>
            <consortium name="The Broad Institute Genome Sequencing Platform"/>
            <consortium name="The Broad Institute Genome Sequencing Center for Infectious Disease"/>
            <person name="Neafsey D."/>
            <person name="Cheeseman I."/>
            <person name="Volkman S."/>
            <person name="Adams J."/>
            <person name="Walker B."/>
            <person name="Young S.K."/>
            <person name="Zeng Q."/>
            <person name="Gargeya S."/>
            <person name="Fitzgerald M."/>
            <person name="Haas B."/>
            <person name="Abouelleil A."/>
            <person name="Alvarado L."/>
            <person name="Arachchi H.M."/>
            <person name="Berlin A.M."/>
            <person name="Chapman S.B."/>
            <person name="Dewar J."/>
            <person name="Goldberg J."/>
            <person name="Griggs A."/>
            <person name="Gujja S."/>
            <person name="Hansen M."/>
            <person name="Howarth C."/>
            <person name="Imamovic A."/>
            <person name="Larimer J."/>
            <person name="McCowan C."/>
            <person name="Murphy C."/>
            <person name="Neiman D."/>
            <person name="Pearson M."/>
            <person name="Priest M."/>
            <person name="Roberts A."/>
            <person name="Saif S."/>
            <person name="Shea T."/>
            <person name="Sisk P."/>
            <person name="Sykes S."/>
            <person name="Wortman J."/>
            <person name="Nusbaum C."/>
            <person name="Birren B."/>
        </authorList>
    </citation>
    <scope>NUCLEOTIDE SEQUENCE [LARGE SCALE GENOMIC DNA]</scope>
    <source>
        <strain evidence="1 2">CR</strain>
    </source>
</reference>
<protein>
    <submittedName>
        <fullName evidence="1">Uncharacterized protein</fullName>
    </submittedName>
</protein>
<gene>
    <name evidence="1" type="ORF">YYG_01324</name>
</gene>